<evidence type="ECO:0000313" key="2">
    <source>
        <dbReference type="Proteomes" id="UP000266272"/>
    </source>
</evidence>
<gene>
    <name evidence="1" type="ORF">TARUN_2260</name>
</gene>
<reference evidence="1 2" key="1">
    <citation type="journal article" date="2018" name="PLoS Pathog.">
        <title>Evolution of structural diversity of trichothecenes, a family of toxins produced by plant pathogenic and entomopathogenic fungi.</title>
        <authorList>
            <person name="Proctor R.H."/>
            <person name="McCormick S.P."/>
            <person name="Kim H.S."/>
            <person name="Cardoza R.E."/>
            <person name="Stanley A.M."/>
            <person name="Lindo L."/>
            <person name="Kelly A."/>
            <person name="Brown D.W."/>
            <person name="Lee T."/>
            <person name="Vaughan M.M."/>
            <person name="Alexander N.J."/>
            <person name="Busman M."/>
            <person name="Gutierrez S."/>
        </authorList>
    </citation>
    <scope>NUCLEOTIDE SEQUENCE [LARGE SCALE GENOMIC DNA]</scope>
    <source>
        <strain evidence="1 2">IBT 40837</strain>
    </source>
</reference>
<organism evidence="1 2">
    <name type="scientific">Trichoderma arundinaceum</name>
    <dbReference type="NCBI Taxonomy" id="490622"/>
    <lineage>
        <taxon>Eukaryota</taxon>
        <taxon>Fungi</taxon>
        <taxon>Dikarya</taxon>
        <taxon>Ascomycota</taxon>
        <taxon>Pezizomycotina</taxon>
        <taxon>Sordariomycetes</taxon>
        <taxon>Hypocreomycetidae</taxon>
        <taxon>Hypocreales</taxon>
        <taxon>Hypocreaceae</taxon>
        <taxon>Trichoderma</taxon>
    </lineage>
</organism>
<comment type="caution">
    <text evidence="1">The sequence shown here is derived from an EMBL/GenBank/DDBJ whole genome shotgun (WGS) entry which is preliminary data.</text>
</comment>
<name>A0A395NV67_TRIAR</name>
<proteinExistence type="predicted"/>
<dbReference type="EMBL" id="PXOA01000130">
    <property type="protein sequence ID" value="RFU79948.1"/>
    <property type="molecule type" value="Genomic_DNA"/>
</dbReference>
<protein>
    <submittedName>
        <fullName evidence="1">Uncharacterized protein</fullName>
    </submittedName>
</protein>
<dbReference type="Proteomes" id="UP000266272">
    <property type="component" value="Unassembled WGS sequence"/>
</dbReference>
<accession>A0A395NV67</accession>
<sequence>MPSSSTGAVYNGSDKSSHAAFGPLLRSTPCACTWTTARNLPALIKHALYYSDRKPHGATKGRVSTANPSGTPYSLARYLADQHQRPPGFGPATQVGAEPAAQARVMAQIRAFDTQFSTGGNPPSSQGNA</sequence>
<evidence type="ECO:0000313" key="1">
    <source>
        <dbReference type="EMBL" id="RFU79948.1"/>
    </source>
</evidence>
<keyword evidence="2" id="KW-1185">Reference proteome</keyword>
<dbReference type="AlphaFoldDB" id="A0A395NV67"/>
<dbReference type="OrthoDB" id="4899589at2759"/>